<comment type="caution">
    <text evidence="1">The sequence shown here is derived from an EMBL/GenBank/DDBJ whole genome shotgun (WGS) entry which is preliminary data.</text>
</comment>
<protein>
    <submittedName>
        <fullName evidence="1">Uncharacterized protein</fullName>
    </submittedName>
</protein>
<dbReference type="EMBL" id="BARU01014428">
    <property type="protein sequence ID" value="GAH32928.1"/>
    <property type="molecule type" value="Genomic_DNA"/>
</dbReference>
<gene>
    <name evidence="1" type="ORF">S03H2_25473</name>
</gene>
<accession>X1GIU8</accession>
<reference evidence="1" key="1">
    <citation type="journal article" date="2014" name="Front. Microbiol.">
        <title>High frequency of phylogenetically diverse reductive dehalogenase-homologous genes in deep subseafloor sedimentary metagenomes.</title>
        <authorList>
            <person name="Kawai M."/>
            <person name="Futagami T."/>
            <person name="Toyoda A."/>
            <person name="Takaki Y."/>
            <person name="Nishi S."/>
            <person name="Hori S."/>
            <person name="Arai W."/>
            <person name="Tsubouchi T."/>
            <person name="Morono Y."/>
            <person name="Uchiyama I."/>
            <person name="Ito T."/>
            <person name="Fujiyama A."/>
            <person name="Inagaki F."/>
            <person name="Takami H."/>
        </authorList>
    </citation>
    <scope>NUCLEOTIDE SEQUENCE</scope>
    <source>
        <strain evidence="1">Expedition CK06-06</strain>
    </source>
</reference>
<feature type="non-terminal residue" evidence="1">
    <location>
        <position position="1"/>
    </location>
</feature>
<organism evidence="1">
    <name type="scientific">marine sediment metagenome</name>
    <dbReference type="NCBI Taxonomy" id="412755"/>
    <lineage>
        <taxon>unclassified sequences</taxon>
        <taxon>metagenomes</taxon>
        <taxon>ecological metagenomes</taxon>
    </lineage>
</organism>
<proteinExistence type="predicted"/>
<dbReference type="AlphaFoldDB" id="X1GIU8"/>
<sequence>EAINETHQGTNTGTGTLRLLVMYMGAEGMPTSIPEKAPE</sequence>
<name>X1GIU8_9ZZZZ</name>
<evidence type="ECO:0000313" key="1">
    <source>
        <dbReference type="EMBL" id="GAH32928.1"/>
    </source>
</evidence>